<dbReference type="InterPro" id="IPR019819">
    <property type="entry name" value="Carboxylesterase_B_CS"/>
</dbReference>
<dbReference type="PANTHER" id="PTHR43903">
    <property type="entry name" value="NEUROLIGIN"/>
    <property type="match status" value="1"/>
</dbReference>
<accession>A0A9J7MD04</accession>
<comment type="similarity">
    <text evidence="1 4">Belongs to the type-B carboxylesterase/lipase family.</text>
</comment>
<keyword evidence="3 4" id="KW-0378">Hydrolase</keyword>
<dbReference type="InterPro" id="IPR019826">
    <property type="entry name" value="Carboxylesterase_B_AS"/>
</dbReference>
<dbReference type="Proteomes" id="UP000001554">
    <property type="component" value="Chromosome 15"/>
</dbReference>
<dbReference type="AlphaFoldDB" id="A0A9J7MD04"/>
<evidence type="ECO:0000256" key="3">
    <source>
        <dbReference type="ARBA" id="ARBA00022801"/>
    </source>
</evidence>
<dbReference type="GeneID" id="118431706"/>
<dbReference type="FunFam" id="3.40.50.1820:FF:000665">
    <property type="entry name" value="Kidney thyroglobulin variant"/>
    <property type="match status" value="1"/>
</dbReference>
<dbReference type="FunFam" id="3.40.50.1820:FF:000721">
    <property type="entry name" value="Carboxylic ester hydrolase"/>
    <property type="match status" value="1"/>
</dbReference>
<dbReference type="GO" id="GO:0016787">
    <property type="term" value="F:hydrolase activity"/>
    <property type="evidence" value="ECO:0007669"/>
    <property type="project" value="UniProtKB-KW"/>
</dbReference>
<gene>
    <name evidence="7" type="primary">LOC118431706</name>
</gene>
<evidence type="ECO:0000256" key="4">
    <source>
        <dbReference type="RuleBase" id="RU361235"/>
    </source>
</evidence>
<keyword evidence="6" id="KW-1185">Reference proteome</keyword>
<sequence>MNVPLYLLFSLLLLSSLCAAVQEPIVLTKYGLLSGVTTDYNGVSIRAFLGIPFAKPPTGELRFMPPVEPDPWDGVREATSFGPACPQEKMFLPGFVEPFLNETRQWSEDCLTLNVYMPVRNQNTTDPLAVMLYIHGGGWQLGTGSDNDGTQLAAENNVIVVTLNYRLGAFGFLGTGDQHAPGNMGLLDQRQAISWVKENIANFGGDVDRITIFGLSAGGISVSLHLLSAMNTGLFRRAITQSGTAFTPGTLGTKESALVDARKLAQALNCDRVDTEDLVSCLQSKTTQDVLRASSTVQSPSHVAFTPIVDGTFLTASPEEIFAEGSVVGKETREYIIGVTSMEGGIVLYNDLYQQIVSEDTFRDHLEYAMGTYNTNLVQITHAAKFEYLTNATGSSRDLQKDFMRLYGDWLFVAPTTRMAREFANAGNPTYMYLFDQFPSFFNHQWIGGPSHGEENYFLWPSSKSDIMTEDEKRLGRQMRKIWTDFAKNGNPNSADLPVSWPEYDQHSRQYLVLSSTLGTGSVQAHMHSKQVFFWNYMVSALARVCCKCEGPVSSVGAGLSGSVWTTGTVLAVWTLLASFRTVV</sequence>
<name>A0A9J7MD04_BRAFL</name>
<evidence type="ECO:0000313" key="7">
    <source>
        <dbReference type="RefSeq" id="XP_035698861.1"/>
    </source>
</evidence>
<dbReference type="EC" id="3.1.1.-" evidence="4"/>
<dbReference type="Gene3D" id="3.40.50.1820">
    <property type="entry name" value="alpha/beta hydrolase"/>
    <property type="match status" value="1"/>
</dbReference>
<dbReference type="SUPFAM" id="SSF53474">
    <property type="entry name" value="alpha/beta-Hydrolases"/>
    <property type="match status" value="1"/>
</dbReference>
<dbReference type="RefSeq" id="XP_035698861.1">
    <property type="nucleotide sequence ID" value="XM_035842968.1"/>
</dbReference>
<dbReference type="OrthoDB" id="3200163at2759"/>
<dbReference type="PROSITE" id="PS00941">
    <property type="entry name" value="CARBOXYLESTERASE_B_2"/>
    <property type="match status" value="1"/>
</dbReference>
<feature type="chain" id="PRO_5039961519" description="Carboxylic ester hydrolase" evidence="4">
    <location>
        <begin position="21"/>
        <end position="584"/>
    </location>
</feature>
<evidence type="ECO:0000259" key="5">
    <source>
        <dbReference type="Pfam" id="PF00135"/>
    </source>
</evidence>
<organism evidence="6 7">
    <name type="scientific">Branchiostoma floridae</name>
    <name type="common">Florida lancelet</name>
    <name type="synonym">Amphioxus</name>
    <dbReference type="NCBI Taxonomy" id="7739"/>
    <lineage>
        <taxon>Eukaryota</taxon>
        <taxon>Metazoa</taxon>
        <taxon>Chordata</taxon>
        <taxon>Cephalochordata</taxon>
        <taxon>Leptocardii</taxon>
        <taxon>Amphioxiformes</taxon>
        <taxon>Branchiostomatidae</taxon>
        <taxon>Branchiostoma</taxon>
    </lineage>
</organism>
<dbReference type="CDD" id="cd00312">
    <property type="entry name" value="Esterase_lipase"/>
    <property type="match status" value="1"/>
</dbReference>
<evidence type="ECO:0000256" key="2">
    <source>
        <dbReference type="ARBA" id="ARBA00022729"/>
    </source>
</evidence>
<dbReference type="InterPro" id="IPR029058">
    <property type="entry name" value="AB_hydrolase_fold"/>
</dbReference>
<evidence type="ECO:0000313" key="6">
    <source>
        <dbReference type="Proteomes" id="UP000001554"/>
    </source>
</evidence>
<protein>
    <recommendedName>
        <fullName evidence="4">Carboxylic ester hydrolase</fullName>
        <ecNumber evidence="4">3.1.1.-</ecNumber>
    </recommendedName>
</protein>
<proteinExistence type="inferred from homology"/>
<reference evidence="6" key="1">
    <citation type="journal article" date="2020" name="Nat. Ecol. Evol.">
        <title>Deeply conserved synteny resolves early events in vertebrate evolution.</title>
        <authorList>
            <person name="Simakov O."/>
            <person name="Marletaz F."/>
            <person name="Yue J.X."/>
            <person name="O'Connell B."/>
            <person name="Jenkins J."/>
            <person name="Brandt A."/>
            <person name="Calef R."/>
            <person name="Tung C.H."/>
            <person name="Huang T.K."/>
            <person name="Schmutz J."/>
            <person name="Satoh N."/>
            <person name="Yu J.K."/>
            <person name="Putnam N.H."/>
            <person name="Green R.E."/>
            <person name="Rokhsar D.S."/>
        </authorList>
    </citation>
    <scope>NUCLEOTIDE SEQUENCE [LARGE SCALE GENOMIC DNA]</scope>
    <source>
        <strain evidence="6">S238N-H82</strain>
    </source>
</reference>
<evidence type="ECO:0000256" key="1">
    <source>
        <dbReference type="ARBA" id="ARBA00005964"/>
    </source>
</evidence>
<dbReference type="Pfam" id="PF00135">
    <property type="entry name" value="COesterase"/>
    <property type="match status" value="1"/>
</dbReference>
<dbReference type="InterPro" id="IPR002018">
    <property type="entry name" value="CarbesteraseB"/>
</dbReference>
<reference evidence="7" key="2">
    <citation type="submission" date="2025-08" db="UniProtKB">
        <authorList>
            <consortium name="RefSeq"/>
        </authorList>
    </citation>
    <scope>IDENTIFICATION</scope>
    <source>
        <strain evidence="7">S238N-H82</strain>
        <tissue evidence="7">Testes</tissue>
    </source>
</reference>
<feature type="signal peptide" evidence="4">
    <location>
        <begin position="1"/>
        <end position="20"/>
    </location>
</feature>
<dbReference type="PROSITE" id="PS00122">
    <property type="entry name" value="CARBOXYLESTERASE_B_1"/>
    <property type="match status" value="1"/>
</dbReference>
<keyword evidence="2 4" id="KW-0732">Signal</keyword>
<feature type="domain" description="Carboxylesterase type B" evidence="5">
    <location>
        <begin position="22"/>
        <end position="535"/>
    </location>
</feature>
<dbReference type="InterPro" id="IPR051093">
    <property type="entry name" value="Neuroligin/BSAL"/>
</dbReference>
<dbReference type="KEGG" id="bfo:118431706"/>